<dbReference type="PANTHER" id="PTHR10540:SF6">
    <property type="entry name" value="EUKARYOTIC TRANSLATION INITIATION FACTOR 3 SUBUNIT F"/>
    <property type="match status" value="1"/>
</dbReference>
<dbReference type="InterPro" id="IPR027531">
    <property type="entry name" value="eIF3f"/>
</dbReference>
<protein>
    <submittedName>
        <fullName evidence="7">MPN domain-containing protein</fullName>
    </submittedName>
</protein>
<dbReference type="CDD" id="cd08064">
    <property type="entry name" value="MPN_eIF3f"/>
    <property type="match status" value="1"/>
</dbReference>
<evidence type="ECO:0000313" key="5">
    <source>
        <dbReference type="EMBL" id="VDD82418.1"/>
    </source>
</evidence>
<gene>
    <name evidence="5" type="ORF">MCOS_LOCUS8421</name>
</gene>
<dbReference type="WBParaSite" id="MCU_005902-RA">
    <property type="protein sequence ID" value="MCU_005902-RA"/>
    <property type="gene ID" value="MCU_005902"/>
</dbReference>
<keyword evidence="1" id="KW-0963">Cytoplasm</keyword>
<organism evidence="7">
    <name type="scientific">Mesocestoides corti</name>
    <name type="common">Flatworm</name>
    <dbReference type="NCBI Taxonomy" id="53468"/>
    <lineage>
        <taxon>Eukaryota</taxon>
        <taxon>Metazoa</taxon>
        <taxon>Spiralia</taxon>
        <taxon>Lophotrochozoa</taxon>
        <taxon>Platyhelminthes</taxon>
        <taxon>Cestoda</taxon>
        <taxon>Eucestoda</taxon>
        <taxon>Cyclophyllidea</taxon>
        <taxon>Mesocestoididae</taxon>
        <taxon>Mesocestoides</taxon>
    </lineage>
</organism>
<feature type="domain" description="MPN" evidence="4">
    <location>
        <begin position="7"/>
        <end position="139"/>
    </location>
</feature>
<keyword evidence="2" id="KW-0396">Initiation factor</keyword>
<dbReference type="Proteomes" id="UP000267029">
    <property type="component" value="Unassembled WGS sequence"/>
</dbReference>
<dbReference type="Pfam" id="PF01398">
    <property type="entry name" value="JAB"/>
    <property type="match status" value="1"/>
</dbReference>
<accession>A0A0R3UL83</accession>
<dbReference type="EMBL" id="UXSR01005509">
    <property type="protein sequence ID" value="VDD82418.1"/>
    <property type="molecule type" value="Genomic_DNA"/>
</dbReference>
<dbReference type="GO" id="GO:0003743">
    <property type="term" value="F:translation initiation factor activity"/>
    <property type="evidence" value="ECO:0007669"/>
    <property type="project" value="UniProtKB-KW"/>
</dbReference>
<dbReference type="InterPro" id="IPR037518">
    <property type="entry name" value="MPN"/>
</dbReference>
<dbReference type="PANTHER" id="PTHR10540">
    <property type="entry name" value="EUKARYOTIC TRANSLATION INITIATION FACTOR 3 SUBUNIT F-RELATED"/>
    <property type="match status" value="1"/>
</dbReference>
<dbReference type="Gene3D" id="3.40.140.10">
    <property type="entry name" value="Cytidine Deaminase, domain 2"/>
    <property type="match status" value="1"/>
</dbReference>
<evidence type="ECO:0000256" key="3">
    <source>
        <dbReference type="ARBA" id="ARBA00022917"/>
    </source>
</evidence>
<evidence type="ECO:0000313" key="7">
    <source>
        <dbReference type="WBParaSite" id="MCU_005902-RA"/>
    </source>
</evidence>
<evidence type="ECO:0000256" key="1">
    <source>
        <dbReference type="ARBA" id="ARBA00022490"/>
    </source>
</evidence>
<dbReference type="GO" id="GO:0031369">
    <property type="term" value="F:translation initiation factor binding"/>
    <property type="evidence" value="ECO:0007669"/>
    <property type="project" value="InterPro"/>
</dbReference>
<dbReference type="GO" id="GO:0071541">
    <property type="term" value="C:eukaryotic translation initiation factor 3 complex, eIF3m"/>
    <property type="evidence" value="ECO:0007669"/>
    <property type="project" value="TreeGrafter"/>
</dbReference>
<keyword evidence="3" id="KW-0648">Protein biosynthesis</keyword>
<dbReference type="InterPro" id="IPR024969">
    <property type="entry name" value="EIF3F/CSN6-like_C"/>
</dbReference>
<dbReference type="AlphaFoldDB" id="A0A0R3UL83"/>
<dbReference type="Pfam" id="PF13012">
    <property type="entry name" value="MitMem_reg"/>
    <property type="match status" value="1"/>
</dbReference>
<evidence type="ECO:0000256" key="2">
    <source>
        <dbReference type="ARBA" id="ARBA00022540"/>
    </source>
</evidence>
<reference evidence="5 6" key="1">
    <citation type="submission" date="2018-10" db="EMBL/GenBank/DDBJ databases">
        <authorList>
            <consortium name="Pathogen Informatics"/>
        </authorList>
    </citation>
    <scope>NUCLEOTIDE SEQUENCE [LARGE SCALE GENOMIC DNA]</scope>
</reference>
<dbReference type="STRING" id="53468.A0A0R3UL83"/>
<dbReference type="InterPro" id="IPR000555">
    <property type="entry name" value="JAMM/MPN+_dom"/>
</dbReference>
<evidence type="ECO:0000259" key="4">
    <source>
        <dbReference type="PROSITE" id="PS50249"/>
    </source>
</evidence>
<evidence type="ECO:0000313" key="6">
    <source>
        <dbReference type="Proteomes" id="UP000267029"/>
    </source>
</evidence>
<dbReference type="GO" id="GO:0008237">
    <property type="term" value="F:metallopeptidase activity"/>
    <property type="evidence" value="ECO:0007669"/>
    <property type="project" value="InterPro"/>
</dbReference>
<dbReference type="OrthoDB" id="25498at2759"/>
<sequence length="273" mass="30451">MEAVAKVHVHPVVLLSIIDSYERRDEDAENVVGTLLGTFEKGIIEVTHSFAVPHNVSNTDVSMNFEFGRAMLNLERKVNRNLRPVGWYATGSEVTESSLLIHQDYYMKHVKNPIFLLVNPNLEIGKKMSIQAFQSRSIGIPDGTMGTMFLSLEVNIEFFDAERCAVDVMVADSLSKDNQFSEATDDLSYLYNLTGRLLSMLEKVTAKVEACANNDLGADNELGMAIARLIFATPKLDSDNVEELISSSFKDLLMVTYLTNLIRSHTKLLSLAH</sequence>
<proteinExistence type="predicted"/>
<reference evidence="7" key="2">
    <citation type="submission" date="2019-11" db="UniProtKB">
        <authorList>
            <consortium name="WormBaseParasite"/>
        </authorList>
    </citation>
    <scope>IDENTIFICATION</scope>
</reference>
<name>A0A0R3UL83_MESCO</name>
<dbReference type="PROSITE" id="PS50249">
    <property type="entry name" value="MPN"/>
    <property type="match status" value="1"/>
</dbReference>
<dbReference type="SMART" id="SM00232">
    <property type="entry name" value="JAB_MPN"/>
    <property type="match status" value="1"/>
</dbReference>
<keyword evidence="6" id="KW-1185">Reference proteome</keyword>